<feature type="domain" description="UPF0033" evidence="2">
    <location>
        <begin position="7"/>
        <end position="31"/>
    </location>
</feature>
<dbReference type="InterPro" id="IPR001455">
    <property type="entry name" value="TusA-like"/>
</dbReference>
<name>A0A023DI74_9BACL</name>
<evidence type="ECO:0000256" key="1">
    <source>
        <dbReference type="ARBA" id="ARBA00008984"/>
    </source>
</evidence>
<dbReference type="Pfam" id="PF01206">
    <property type="entry name" value="TusA"/>
    <property type="match status" value="1"/>
</dbReference>
<evidence type="ECO:0000313" key="4">
    <source>
        <dbReference type="Proteomes" id="UP000023561"/>
    </source>
</evidence>
<gene>
    <name evidence="3" type="ORF">GCA01S_054_00070</name>
</gene>
<accession>A0A023DI74</accession>
<dbReference type="InterPro" id="IPR036868">
    <property type="entry name" value="TusA-like_sf"/>
</dbReference>
<comment type="similarity">
    <text evidence="1">Belongs to the sulfur carrier protein TusA family.</text>
</comment>
<dbReference type="Gene3D" id="3.30.110.40">
    <property type="entry name" value="TusA-like domain"/>
    <property type="match status" value="1"/>
</dbReference>
<dbReference type="OrthoDB" id="9796234at2"/>
<comment type="caution">
    <text evidence="3">The sequence shown here is derived from an EMBL/GenBank/DDBJ whole genome shotgun (WGS) entry which is preliminary data.</text>
</comment>
<protein>
    <recommendedName>
        <fullName evidence="2">UPF0033 domain-containing protein</fullName>
    </recommendedName>
</protein>
<evidence type="ECO:0000259" key="2">
    <source>
        <dbReference type="PROSITE" id="PS01148"/>
    </source>
</evidence>
<proteinExistence type="inferred from homology"/>
<dbReference type="PANTHER" id="PTHR33279">
    <property type="entry name" value="SULFUR CARRIER PROTEIN YEDF-RELATED"/>
    <property type="match status" value="1"/>
</dbReference>
<evidence type="ECO:0000313" key="3">
    <source>
        <dbReference type="EMBL" id="GAJ40923.1"/>
    </source>
</evidence>
<dbReference type="SUPFAM" id="SSF64307">
    <property type="entry name" value="SirA-like"/>
    <property type="match status" value="1"/>
</dbReference>
<dbReference type="RefSeq" id="WP_017436636.1">
    <property type="nucleotide sequence ID" value="NZ_BAWO01000054.1"/>
</dbReference>
<reference evidence="3 4" key="1">
    <citation type="submission" date="2014-04" db="EMBL/GenBank/DDBJ databases">
        <title>Whole genome shotgun sequence of Geobacillus caldoxylosilyticus NBRC 107762.</title>
        <authorList>
            <person name="Hosoyama A."/>
            <person name="Hosoyama Y."/>
            <person name="Katano-Makiyama Y."/>
            <person name="Tsuchikane K."/>
            <person name="Ohji S."/>
            <person name="Ichikawa N."/>
            <person name="Yamazoe A."/>
            <person name="Fujita N."/>
        </authorList>
    </citation>
    <scope>NUCLEOTIDE SEQUENCE [LARGE SCALE GENOMIC DNA]</scope>
    <source>
        <strain evidence="3 4">NBRC 107762</strain>
    </source>
</reference>
<dbReference type="EMBL" id="BAWO01000054">
    <property type="protein sequence ID" value="GAJ40923.1"/>
    <property type="molecule type" value="Genomic_DNA"/>
</dbReference>
<dbReference type="PANTHER" id="PTHR33279:SF6">
    <property type="entry name" value="SULFUR CARRIER PROTEIN YEDF-RELATED"/>
    <property type="match status" value="1"/>
</dbReference>
<dbReference type="CDD" id="cd00291">
    <property type="entry name" value="SirA_YedF_YeeD"/>
    <property type="match status" value="1"/>
</dbReference>
<keyword evidence="4" id="KW-1185">Reference proteome</keyword>
<dbReference type="AlphaFoldDB" id="A0A023DI74"/>
<dbReference type="PROSITE" id="PS01148">
    <property type="entry name" value="UPF0033"/>
    <property type="match status" value="1"/>
</dbReference>
<organism evidence="3 4">
    <name type="scientific">Parageobacillus caldoxylosilyticus NBRC 107762</name>
    <dbReference type="NCBI Taxonomy" id="1220594"/>
    <lineage>
        <taxon>Bacteria</taxon>
        <taxon>Bacillati</taxon>
        <taxon>Bacillota</taxon>
        <taxon>Bacilli</taxon>
        <taxon>Bacillales</taxon>
        <taxon>Anoxybacillaceae</taxon>
        <taxon>Saccharococcus</taxon>
    </lineage>
</organism>
<dbReference type="Proteomes" id="UP000023561">
    <property type="component" value="Unassembled WGS sequence"/>
</dbReference>
<sequence>MNVNKVLDAKGLACPMPVVKAKKAMDELTSGQVLEIQTTDKGSKSDLPAWAKASGHTVIDMKEENGVLTFWIQKG</sequence>